<organism evidence="2 3">
    <name type="scientific">Sistotremastrum niveocremeum HHB9708</name>
    <dbReference type="NCBI Taxonomy" id="1314777"/>
    <lineage>
        <taxon>Eukaryota</taxon>
        <taxon>Fungi</taxon>
        <taxon>Dikarya</taxon>
        <taxon>Basidiomycota</taxon>
        <taxon>Agaricomycotina</taxon>
        <taxon>Agaricomycetes</taxon>
        <taxon>Sistotremastrales</taxon>
        <taxon>Sistotremastraceae</taxon>
        <taxon>Sertulicium</taxon>
        <taxon>Sertulicium niveocremeum</taxon>
    </lineage>
</organism>
<gene>
    <name evidence="2" type="ORF">SISNIDRAFT_70392</name>
</gene>
<feature type="region of interest" description="Disordered" evidence="1">
    <location>
        <begin position="1"/>
        <end position="47"/>
    </location>
</feature>
<dbReference type="Proteomes" id="UP000076722">
    <property type="component" value="Unassembled WGS sequence"/>
</dbReference>
<evidence type="ECO:0000313" key="3">
    <source>
        <dbReference type="Proteomes" id="UP000076722"/>
    </source>
</evidence>
<evidence type="ECO:0000313" key="2">
    <source>
        <dbReference type="EMBL" id="KZS93858.1"/>
    </source>
</evidence>
<proteinExistence type="predicted"/>
<dbReference type="AlphaFoldDB" id="A0A164V6E3"/>
<protein>
    <submittedName>
        <fullName evidence="2">Uncharacterized protein</fullName>
    </submittedName>
</protein>
<evidence type="ECO:0000256" key="1">
    <source>
        <dbReference type="SAM" id="MobiDB-lite"/>
    </source>
</evidence>
<reference evidence="2 3" key="1">
    <citation type="journal article" date="2016" name="Mol. Biol. Evol.">
        <title>Comparative Genomics of Early-Diverging Mushroom-Forming Fungi Provides Insights into the Origins of Lignocellulose Decay Capabilities.</title>
        <authorList>
            <person name="Nagy L.G."/>
            <person name="Riley R."/>
            <person name="Tritt A."/>
            <person name="Adam C."/>
            <person name="Daum C."/>
            <person name="Floudas D."/>
            <person name="Sun H."/>
            <person name="Yadav J.S."/>
            <person name="Pangilinan J."/>
            <person name="Larsson K.H."/>
            <person name="Matsuura K."/>
            <person name="Barry K."/>
            <person name="Labutti K."/>
            <person name="Kuo R."/>
            <person name="Ohm R.A."/>
            <person name="Bhattacharya S.S."/>
            <person name="Shirouzu T."/>
            <person name="Yoshinaga Y."/>
            <person name="Martin F.M."/>
            <person name="Grigoriev I.V."/>
            <person name="Hibbett D.S."/>
        </authorList>
    </citation>
    <scope>NUCLEOTIDE SEQUENCE [LARGE SCALE GENOMIC DNA]</scope>
    <source>
        <strain evidence="2 3">HHB9708</strain>
    </source>
</reference>
<feature type="compositionally biased region" description="Polar residues" evidence="1">
    <location>
        <begin position="1"/>
        <end position="35"/>
    </location>
</feature>
<name>A0A164V6E3_9AGAM</name>
<accession>A0A164V6E3</accession>
<sequence length="72" mass="7410">MSTKITSASLNQITGNKGTSSRTGHPSDRATSGSTDPRGMSSGVNDPRSLLLHETHCSCSPCGCGLNCNCIL</sequence>
<keyword evidence="3" id="KW-1185">Reference proteome</keyword>
<dbReference type="EMBL" id="KV419406">
    <property type="protein sequence ID" value="KZS93858.1"/>
    <property type="molecule type" value="Genomic_DNA"/>
</dbReference>